<comment type="subcellular location">
    <subcellularLocation>
        <location evidence="1">Endomembrane system</location>
        <topology evidence="1">Multi-pass membrane protein</topology>
    </subcellularLocation>
</comment>
<evidence type="ECO:0000256" key="5">
    <source>
        <dbReference type="ARBA" id="ARBA00023098"/>
    </source>
</evidence>
<dbReference type="InParanoid" id="D3BED6"/>
<dbReference type="EMBL" id="ADBJ01000031">
    <property type="protein sequence ID" value="EFA80267.1"/>
    <property type="molecule type" value="Genomic_DNA"/>
</dbReference>
<dbReference type="GO" id="GO:0006656">
    <property type="term" value="P:phosphatidylcholine biosynthetic process"/>
    <property type="evidence" value="ECO:0007669"/>
    <property type="project" value="UniProtKB-UniPathway"/>
</dbReference>
<feature type="compositionally biased region" description="Low complexity" evidence="9">
    <location>
        <begin position="69"/>
        <end position="94"/>
    </location>
</feature>
<keyword evidence="7" id="KW-0594">Phospholipid biosynthesis</keyword>
<feature type="compositionally biased region" description="Polar residues" evidence="9">
    <location>
        <begin position="55"/>
        <end position="68"/>
    </location>
</feature>
<evidence type="ECO:0000256" key="6">
    <source>
        <dbReference type="ARBA" id="ARBA00023136"/>
    </source>
</evidence>
<sequence length="753" mass="86130">MSSENVDHLVEEFEDATAEKVVNSSSTTMEEEVGDRTAALIQLRDQVVSAKDVYSDSNSNSFLSDKVTSSSSSSSEDSEQETANNNSNNHTNESGHQQKSSSLPATPKQRVKKQPSSTSLESTPQHAVPKMANLVFSSDSESDSPSTNSDPKKEKKLIGVCDDGTRFPLPYTKNPLSLHPLSEWSFFDYAKNASLLSLLLLLFNLPGWFFIGFFLFWRFAYNIGLGLLLLYQSKNKSLTNLFKTFTPSHPLYEKVKNFCETGMGSDYNFDKTPAAYNAWLAFRHVVDIVLAMDLVTYVVFALRYFSIPEDANWTLIPCYLIGAFLCIFTFWAKTDAYRVVKDFAWYWGDFFFLVEQKLTFDRVFSISPHPMYTIGYSFYYGASLISQSYTVLYVSLFAHFCQMLFLVLVEDPHIQKTYPDIVEDPFVRKDKVNSYFGHDLIVMKNFFFLRSGDLFTLMIILYTVALNLINLPVSFYVIQAVFWRLMLSFGLGLVLRLQSQSQWWTNRFASLNLDSHHAFENWKSIYNLCVMMAHISFTCCFFKVAEINLNFFGSMFWRQIIGILLILLNVWSSVSTLEVLGEFGWFYGDFFIDEVPTKLYYTGIYRFLNNPDSVLGFAGYYGLSLIGGSLPLFAIAISSQVANFLFVKYVEHPHMKKLYGTKIRSQSGIARGIQEIVNEAVSSSPHMQKFSHYVNKTRHYTEKVEKKVTEKLNTIIEELRDKGIPLSSEQSAIFKKNFVPERVSKRASTKKQN</sequence>
<keyword evidence="5" id="KW-0443">Lipid metabolism</keyword>
<gene>
    <name evidence="11" type="ORF">PPL_07093</name>
</gene>
<evidence type="ECO:0000313" key="12">
    <source>
        <dbReference type="Proteomes" id="UP000001396"/>
    </source>
</evidence>
<feature type="transmembrane region" description="Helical" evidence="10">
    <location>
        <begin position="620"/>
        <end position="647"/>
    </location>
</feature>
<dbReference type="Proteomes" id="UP000001396">
    <property type="component" value="Unassembled WGS sequence"/>
</dbReference>
<evidence type="ECO:0000256" key="7">
    <source>
        <dbReference type="ARBA" id="ARBA00023209"/>
    </source>
</evidence>
<dbReference type="GO" id="GO:0032259">
    <property type="term" value="P:methylation"/>
    <property type="evidence" value="ECO:0007669"/>
    <property type="project" value="UniProtKB-KW"/>
</dbReference>
<dbReference type="PANTHER" id="PTHR32138:SF0">
    <property type="entry name" value="PHOSPHATIDYLETHANOLAMINE N-METHYLTRANSFERASE"/>
    <property type="match status" value="1"/>
</dbReference>
<feature type="transmembrane region" description="Helical" evidence="10">
    <location>
        <begin position="556"/>
        <end position="574"/>
    </location>
</feature>
<comment type="caution">
    <text evidence="11">The sequence shown here is derived from an EMBL/GenBank/DDBJ whole genome shotgun (WGS) entry which is preliminary data.</text>
</comment>
<proteinExistence type="predicted"/>
<dbReference type="UniPathway" id="UPA00753"/>
<keyword evidence="2" id="KW-0444">Lipid biosynthesis</keyword>
<organism evidence="11 12">
    <name type="scientific">Heterostelium pallidum (strain ATCC 26659 / Pp 5 / PN500)</name>
    <name type="common">Cellular slime mold</name>
    <name type="synonym">Polysphondylium pallidum</name>
    <dbReference type="NCBI Taxonomy" id="670386"/>
    <lineage>
        <taxon>Eukaryota</taxon>
        <taxon>Amoebozoa</taxon>
        <taxon>Evosea</taxon>
        <taxon>Eumycetozoa</taxon>
        <taxon>Dictyostelia</taxon>
        <taxon>Acytosteliales</taxon>
        <taxon>Acytosteliaceae</taxon>
        <taxon>Heterostelium</taxon>
    </lineage>
</organism>
<name>D3BED6_HETP5</name>
<evidence type="ECO:0000313" key="11">
    <source>
        <dbReference type="EMBL" id="EFA80267.1"/>
    </source>
</evidence>
<evidence type="ECO:0000256" key="4">
    <source>
        <dbReference type="ARBA" id="ARBA00022989"/>
    </source>
</evidence>
<feature type="transmembrane region" description="Helical" evidence="10">
    <location>
        <begin position="524"/>
        <end position="544"/>
    </location>
</feature>
<dbReference type="InterPro" id="IPR007318">
    <property type="entry name" value="Phopholipid_MeTrfase"/>
</dbReference>
<keyword evidence="6 10" id="KW-0472">Membrane</keyword>
<keyword evidence="11" id="KW-0808">Transferase</keyword>
<evidence type="ECO:0000256" key="9">
    <source>
        <dbReference type="SAM" id="MobiDB-lite"/>
    </source>
</evidence>
<dbReference type="GO" id="GO:0012505">
    <property type="term" value="C:endomembrane system"/>
    <property type="evidence" value="ECO:0007669"/>
    <property type="project" value="UniProtKB-SubCell"/>
</dbReference>
<dbReference type="FunCoup" id="D3BED6">
    <property type="interactions" value="1"/>
</dbReference>
<keyword evidence="8" id="KW-1208">Phospholipid metabolism</keyword>
<evidence type="ECO:0000256" key="3">
    <source>
        <dbReference type="ARBA" id="ARBA00022692"/>
    </source>
</evidence>
<protein>
    <submittedName>
        <fullName evidence="11">Phosphatidylethanolamine N-methyltransferase</fullName>
    </submittedName>
</protein>
<dbReference type="PANTHER" id="PTHR32138">
    <property type="entry name" value="PHOSPHATIDYLETHANOLAMINE N-METHYLTRANSFERASE"/>
    <property type="match status" value="1"/>
</dbReference>
<feature type="transmembrane region" description="Helical" evidence="10">
    <location>
        <begin position="454"/>
        <end position="478"/>
    </location>
</feature>
<evidence type="ECO:0000256" key="1">
    <source>
        <dbReference type="ARBA" id="ARBA00004127"/>
    </source>
</evidence>
<evidence type="ECO:0000256" key="2">
    <source>
        <dbReference type="ARBA" id="ARBA00022516"/>
    </source>
</evidence>
<evidence type="ECO:0000256" key="10">
    <source>
        <dbReference type="SAM" id="Phobius"/>
    </source>
</evidence>
<feature type="region of interest" description="Disordered" evidence="9">
    <location>
        <begin position="1"/>
        <end position="34"/>
    </location>
</feature>
<feature type="transmembrane region" description="Helical" evidence="10">
    <location>
        <begin position="209"/>
        <end position="231"/>
    </location>
</feature>
<dbReference type="OMA" id="FFLVEQK"/>
<keyword evidence="4 10" id="KW-1133">Transmembrane helix</keyword>
<dbReference type="AlphaFoldDB" id="D3BED6"/>
<keyword evidence="12" id="KW-1185">Reference proteome</keyword>
<feature type="transmembrane region" description="Helical" evidence="10">
    <location>
        <begin position="311"/>
        <end position="332"/>
    </location>
</feature>
<feature type="compositionally biased region" description="Basic and acidic residues" evidence="9">
    <location>
        <begin position="1"/>
        <end position="11"/>
    </location>
</feature>
<dbReference type="STRING" id="670386.D3BED6"/>
<accession>D3BED6</accession>
<evidence type="ECO:0000256" key="8">
    <source>
        <dbReference type="ARBA" id="ARBA00023264"/>
    </source>
</evidence>
<dbReference type="GO" id="GO:0004608">
    <property type="term" value="F:phosphatidylethanolamine N-methyltransferase activity"/>
    <property type="evidence" value="ECO:0007669"/>
    <property type="project" value="TreeGrafter"/>
</dbReference>
<dbReference type="RefSeq" id="XP_020432387.1">
    <property type="nucleotide sequence ID" value="XM_020577939.1"/>
</dbReference>
<keyword evidence="3 10" id="KW-0812">Transmembrane</keyword>
<feature type="transmembrane region" description="Helical" evidence="10">
    <location>
        <begin position="285"/>
        <end position="305"/>
    </location>
</feature>
<dbReference type="Gene3D" id="1.20.120.1630">
    <property type="match status" value="1"/>
</dbReference>
<feature type="region of interest" description="Disordered" evidence="9">
    <location>
        <begin position="51"/>
        <end position="126"/>
    </location>
</feature>
<keyword evidence="11" id="KW-0489">Methyltransferase</keyword>
<reference evidence="11 12" key="1">
    <citation type="journal article" date="2011" name="Genome Res.">
        <title>Phylogeny-wide analysis of social amoeba genomes highlights ancient origins for complex intercellular communication.</title>
        <authorList>
            <person name="Heidel A.J."/>
            <person name="Lawal H.M."/>
            <person name="Felder M."/>
            <person name="Schilde C."/>
            <person name="Helps N.R."/>
            <person name="Tunggal B."/>
            <person name="Rivero F."/>
            <person name="John U."/>
            <person name="Schleicher M."/>
            <person name="Eichinger L."/>
            <person name="Platzer M."/>
            <person name="Noegel A.A."/>
            <person name="Schaap P."/>
            <person name="Gloeckner G."/>
        </authorList>
    </citation>
    <scope>NUCLEOTIDE SEQUENCE [LARGE SCALE GENOMIC DNA]</scope>
    <source>
        <strain evidence="12">ATCC 26659 / Pp 5 / PN500</strain>
    </source>
</reference>
<feature type="compositionally biased region" description="Polar residues" evidence="9">
    <location>
        <begin position="95"/>
        <end position="104"/>
    </location>
</feature>
<feature type="compositionally biased region" description="Polar residues" evidence="9">
    <location>
        <begin position="114"/>
        <end position="125"/>
    </location>
</feature>
<dbReference type="Pfam" id="PF04191">
    <property type="entry name" value="PEMT"/>
    <property type="match status" value="2"/>
</dbReference>
<dbReference type="GeneID" id="31362574"/>